<keyword evidence="3 5" id="KW-0064">Aspartyl protease</keyword>
<dbReference type="PROSITE" id="PS00141">
    <property type="entry name" value="ASP_PROTEASE"/>
    <property type="match status" value="1"/>
</dbReference>
<name>A0ABR3YFF0_9EURO</name>
<evidence type="ECO:0000256" key="4">
    <source>
        <dbReference type="ARBA" id="ARBA00022801"/>
    </source>
</evidence>
<dbReference type="InterPro" id="IPR034163">
    <property type="entry name" value="Aspergillopepsin-like_cat_dom"/>
</dbReference>
<keyword evidence="6" id="KW-0732">Signal</keyword>
<dbReference type="PANTHER" id="PTHR47966">
    <property type="entry name" value="BETA-SITE APP-CLEAVING ENZYME, ISOFORM A-RELATED"/>
    <property type="match status" value="1"/>
</dbReference>
<comment type="caution">
    <text evidence="8">The sequence shown here is derived from an EMBL/GenBank/DDBJ whole genome shotgun (WGS) entry which is preliminary data.</text>
</comment>
<comment type="similarity">
    <text evidence="1 5">Belongs to the peptidase A1 family.</text>
</comment>
<evidence type="ECO:0000256" key="1">
    <source>
        <dbReference type="ARBA" id="ARBA00007447"/>
    </source>
</evidence>
<dbReference type="SUPFAM" id="SSF50630">
    <property type="entry name" value="Acid proteases"/>
    <property type="match status" value="1"/>
</dbReference>
<dbReference type="InterPro" id="IPR001969">
    <property type="entry name" value="Aspartic_peptidase_AS"/>
</dbReference>
<keyword evidence="9" id="KW-1185">Reference proteome</keyword>
<evidence type="ECO:0000259" key="7">
    <source>
        <dbReference type="PROSITE" id="PS51767"/>
    </source>
</evidence>
<evidence type="ECO:0000313" key="9">
    <source>
        <dbReference type="Proteomes" id="UP001583193"/>
    </source>
</evidence>
<feature type="chain" id="PRO_5046974035" description="Peptidase A1 domain-containing protein" evidence="6">
    <location>
        <begin position="21"/>
        <end position="398"/>
    </location>
</feature>
<evidence type="ECO:0000256" key="3">
    <source>
        <dbReference type="ARBA" id="ARBA00022750"/>
    </source>
</evidence>
<organism evidence="8 9">
    <name type="scientific">Paecilomyces lecythidis</name>
    <dbReference type="NCBI Taxonomy" id="3004212"/>
    <lineage>
        <taxon>Eukaryota</taxon>
        <taxon>Fungi</taxon>
        <taxon>Dikarya</taxon>
        <taxon>Ascomycota</taxon>
        <taxon>Pezizomycotina</taxon>
        <taxon>Eurotiomycetes</taxon>
        <taxon>Eurotiomycetidae</taxon>
        <taxon>Eurotiales</taxon>
        <taxon>Thermoascaceae</taxon>
        <taxon>Paecilomyces</taxon>
    </lineage>
</organism>
<dbReference type="PRINTS" id="PR00792">
    <property type="entry name" value="PEPSIN"/>
</dbReference>
<gene>
    <name evidence="8" type="ORF">Plec18167_000504</name>
</gene>
<dbReference type="InterPro" id="IPR001461">
    <property type="entry name" value="Aspartic_peptidase_A1"/>
</dbReference>
<dbReference type="PANTHER" id="PTHR47966:SF2">
    <property type="entry name" value="ASPERGILLOPEPSIN-1-RELATED"/>
    <property type="match status" value="1"/>
</dbReference>
<evidence type="ECO:0000256" key="5">
    <source>
        <dbReference type="RuleBase" id="RU000454"/>
    </source>
</evidence>
<accession>A0ABR3YFF0</accession>
<keyword evidence="2 5" id="KW-0645">Protease</keyword>
<dbReference type="InterPro" id="IPR033121">
    <property type="entry name" value="PEPTIDASE_A1"/>
</dbReference>
<dbReference type="EMBL" id="JAVDPF010000001">
    <property type="protein sequence ID" value="KAL1886572.1"/>
    <property type="molecule type" value="Genomic_DNA"/>
</dbReference>
<evidence type="ECO:0000313" key="8">
    <source>
        <dbReference type="EMBL" id="KAL1886572.1"/>
    </source>
</evidence>
<dbReference type="PROSITE" id="PS51767">
    <property type="entry name" value="PEPTIDASE_A1"/>
    <property type="match status" value="1"/>
</dbReference>
<dbReference type="Proteomes" id="UP001583193">
    <property type="component" value="Unassembled WGS sequence"/>
</dbReference>
<feature type="domain" description="Peptidase A1" evidence="7">
    <location>
        <begin position="89"/>
        <end position="395"/>
    </location>
</feature>
<dbReference type="Pfam" id="PF00026">
    <property type="entry name" value="Asp"/>
    <property type="match status" value="1"/>
</dbReference>
<evidence type="ECO:0000256" key="2">
    <source>
        <dbReference type="ARBA" id="ARBA00022670"/>
    </source>
</evidence>
<reference evidence="8 9" key="1">
    <citation type="journal article" date="2024" name="IMA Fungus">
        <title>IMA Genome - F19 : A genome assembly and annotation guide to empower mycologists, including annotated draft genome sequences of Ceratocystis pirilliformis, Diaporthe australafricana, Fusarium ophioides, Paecilomyces lecythidis, and Sporothrix stenoceras.</title>
        <authorList>
            <person name="Aylward J."/>
            <person name="Wilson A.M."/>
            <person name="Visagie C.M."/>
            <person name="Spraker J."/>
            <person name="Barnes I."/>
            <person name="Buitendag C."/>
            <person name="Ceriani C."/>
            <person name="Del Mar Angel L."/>
            <person name="du Plessis D."/>
            <person name="Fuchs T."/>
            <person name="Gasser K."/>
            <person name="Kramer D."/>
            <person name="Li W."/>
            <person name="Munsamy K."/>
            <person name="Piso A."/>
            <person name="Price J.L."/>
            <person name="Sonnekus B."/>
            <person name="Thomas C."/>
            <person name="van der Nest A."/>
            <person name="van Dijk A."/>
            <person name="van Heerden A."/>
            <person name="van Vuuren N."/>
            <person name="Yilmaz N."/>
            <person name="Duong T.A."/>
            <person name="van der Merwe N.A."/>
            <person name="Wingfield M.J."/>
            <person name="Wingfield B.D."/>
        </authorList>
    </citation>
    <scope>NUCLEOTIDE SEQUENCE [LARGE SCALE GENOMIC DNA]</scope>
    <source>
        <strain evidence="8 9">CMW 18167</strain>
    </source>
</reference>
<dbReference type="CDD" id="cd06097">
    <property type="entry name" value="Aspergillopepsin_like"/>
    <property type="match status" value="1"/>
</dbReference>
<keyword evidence="4 5" id="KW-0378">Hydrolase</keyword>
<feature type="signal peptide" evidence="6">
    <location>
        <begin position="1"/>
        <end position="20"/>
    </location>
</feature>
<sequence>MVVFSKVTAAAAALAAVASAAPTKPVGATPRLGFTINQIAKPVTPKAINLPGVYANAIHKYGGTVPQHVREAATKGSAVTTPEANDQAYLTPVTAGASTVHLDIDTGSADLWVFSDQLTSSESAGHDVYKPSSNATKLSGYTWNISYGDGSSASGNVYKDSVTVGGVTAQNQAVEAALKVSSEFTQDKDNDGLLGLAFSSINTVKPKSQTTFFDTVKSQLDAPLFAVTLKHNAPGSYDFGYIDNSKYTGKITYTDVDNSQGFWGFTADGYAIGNGQSTSSQISGIADTGTTLLLLPSDAVDAYYKQVDSAQNNQQYGGYVFPCSASLPDFTVTIGDYKAVVSGDLINYAPVTDGSSTCFGGIQDNSDIGMSIFGDIFLKSQYVVFSADGPKLGFAPQA</sequence>
<protein>
    <recommendedName>
        <fullName evidence="7">Peptidase A1 domain-containing protein</fullName>
    </recommendedName>
</protein>
<dbReference type="InterPro" id="IPR021109">
    <property type="entry name" value="Peptidase_aspartic_dom_sf"/>
</dbReference>
<dbReference type="Gene3D" id="2.40.70.10">
    <property type="entry name" value="Acid Proteases"/>
    <property type="match status" value="2"/>
</dbReference>
<evidence type="ECO:0000256" key="6">
    <source>
        <dbReference type="SAM" id="SignalP"/>
    </source>
</evidence>
<proteinExistence type="inferred from homology"/>